<dbReference type="PANTHER" id="PTHR12157:SF21">
    <property type="entry name" value="RAB3 INTERACTING MOLECULE, ISOFORM F"/>
    <property type="match status" value="1"/>
</dbReference>
<accession>A0A6A0H5B3</accession>
<evidence type="ECO:0000259" key="3">
    <source>
        <dbReference type="PROSITE" id="PS50004"/>
    </source>
</evidence>
<comment type="caution">
    <text evidence="4">The sequence shown here is derived from an EMBL/GenBank/DDBJ whole genome shotgun (WGS) entry which is preliminary data.</text>
</comment>
<dbReference type="Pfam" id="PF00168">
    <property type="entry name" value="C2"/>
    <property type="match status" value="1"/>
</dbReference>
<dbReference type="FunFam" id="2.60.40.150:FF:000001">
    <property type="entry name" value="Regulating synaptic membrane exocytosis 3, isoform CRA_a"/>
    <property type="match status" value="1"/>
</dbReference>
<keyword evidence="1" id="KW-0770">Synapse</keyword>
<feature type="domain" description="C2" evidence="3">
    <location>
        <begin position="92"/>
        <end position="211"/>
    </location>
</feature>
<reference evidence="4" key="2">
    <citation type="journal article" date="2018" name="Environ. Sci. Technol.">
        <title>The Toxicogenome of Hyalella azteca: A Model for Sediment Ecotoxicology and Evolutionary Toxicology.</title>
        <authorList>
            <person name="Poynton H.C."/>
            <person name="Hasenbein S."/>
            <person name="Benoit J.B."/>
            <person name="Sepulveda M.S."/>
            <person name="Poelchau M.F."/>
            <person name="Hughes D.S.T."/>
            <person name="Murali S.C."/>
            <person name="Chen S."/>
            <person name="Glastad K.M."/>
            <person name="Goodisman M.A.D."/>
            <person name="Werren J.H."/>
            <person name="Vineis J.H."/>
            <person name="Bowen J.L."/>
            <person name="Friedrich M."/>
            <person name="Jones J."/>
            <person name="Robertson H.M."/>
            <person name="Feyereisen R."/>
            <person name="Mechler-Hickson A."/>
            <person name="Mathers N."/>
            <person name="Lee C.E."/>
            <person name="Colbourne J.K."/>
            <person name="Biales A."/>
            <person name="Johnston J.S."/>
            <person name="Wellborn G.A."/>
            <person name="Rosendale A.J."/>
            <person name="Cridge A.G."/>
            <person name="Munoz-Torres M.C."/>
            <person name="Bain P.A."/>
            <person name="Manny A.R."/>
            <person name="Major K.M."/>
            <person name="Lambert F.N."/>
            <person name="Vulpe C.D."/>
            <person name="Tuck P."/>
            <person name="Blalock B.J."/>
            <person name="Lin Y.Y."/>
            <person name="Smith M.E."/>
            <person name="Ochoa-Acuna H."/>
            <person name="Chen M.M."/>
            <person name="Childers C.P."/>
            <person name="Qu J."/>
            <person name="Dugan S."/>
            <person name="Lee S.L."/>
            <person name="Chao H."/>
            <person name="Dinh H."/>
            <person name="Han Y."/>
            <person name="Doddapaneni H."/>
            <person name="Worley K.C."/>
            <person name="Muzny D.M."/>
            <person name="Gibbs R.A."/>
            <person name="Richards S."/>
        </authorList>
    </citation>
    <scope>NUCLEOTIDE SEQUENCE</scope>
    <source>
        <strain evidence="4">HAZT.00-mixed</strain>
        <tissue evidence="4">Whole organism</tissue>
    </source>
</reference>
<dbReference type="CDD" id="cd04028">
    <property type="entry name" value="C2B_RIM1alpha"/>
    <property type="match status" value="1"/>
</dbReference>
<reference evidence="4" key="3">
    <citation type="submission" date="2019-06" db="EMBL/GenBank/DDBJ databases">
        <authorList>
            <person name="Poynton C."/>
            <person name="Hasenbein S."/>
            <person name="Benoit J.B."/>
            <person name="Sepulveda M.S."/>
            <person name="Poelchau M.F."/>
            <person name="Murali S.C."/>
            <person name="Chen S."/>
            <person name="Glastad K.M."/>
            <person name="Werren J.H."/>
            <person name="Vineis J.H."/>
            <person name="Bowen J.L."/>
            <person name="Friedrich M."/>
            <person name="Jones J."/>
            <person name="Robertson H.M."/>
            <person name="Feyereisen R."/>
            <person name="Mechler-Hickson A."/>
            <person name="Mathers N."/>
            <person name="Lee C.E."/>
            <person name="Colbourne J.K."/>
            <person name="Biales A."/>
            <person name="Johnston J.S."/>
            <person name="Wellborn G.A."/>
            <person name="Rosendale A.J."/>
            <person name="Cridge A.G."/>
            <person name="Munoz-Torres M.C."/>
            <person name="Bain P.A."/>
            <person name="Manny A.R."/>
            <person name="Major K.M."/>
            <person name="Lambert F.N."/>
            <person name="Vulpe C.D."/>
            <person name="Tuck P."/>
            <person name="Blalock B.J."/>
            <person name="Lin Y.-Y."/>
            <person name="Smith M.E."/>
            <person name="Ochoa-Acuna H."/>
            <person name="Chen M.-J.M."/>
            <person name="Childers C.P."/>
            <person name="Qu J."/>
            <person name="Dugan S."/>
            <person name="Lee S.L."/>
            <person name="Chao H."/>
            <person name="Dinh H."/>
            <person name="Han Y."/>
            <person name="Doddapaneni H."/>
            <person name="Worley K.C."/>
            <person name="Muzny D.M."/>
            <person name="Gibbs R.A."/>
            <person name="Richards S."/>
        </authorList>
    </citation>
    <scope>NUCLEOTIDE SEQUENCE</scope>
    <source>
        <strain evidence="4">HAZT.00-mixed</strain>
        <tissue evidence="4">Whole organism</tissue>
    </source>
</reference>
<gene>
    <name evidence="4" type="ORF">HAZT_HAZT003081</name>
</gene>
<dbReference type="GO" id="GO:0048167">
    <property type="term" value="P:regulation of synaptic plasticity"/>
    <property type="evidence" value="ECO:0007669"/>
    <property type="project" value="TreeGrafter"/>
</dbReference>
<evidence type="ECO:0000256" key="2">
    <source>
        <dbReference type="ARBA" id="ARBA00034103"/>
    </source>
</evidence>
<dbReference type="GO" id="GO:0050806">
    <property type="term" value="P:positive regulation of synaptic transmission"/>
    <property type="evidence" value="ECO:0007669"/>
    <property type="project" value="TreeGrafter"/>
</dbReference>
<name>A0A6A0H5B3_HYAAZ</name>
<evidence type="ECO:0000313" key="4">
    <source>
        <dbReference type="EMBL" id="KAA0200281.1"/>
    </source>
</evidence>
<dbReference type="SMART" id="SM00239">
    <property type="entry name" value="C2"/>
    <property type="match status" value="1"/>
</dbReference>
<dbReference type="EMBL" id="JQDR03006413">
    <property type="protein sequence ID" value="KAA0200281.1"/>
    <property type="molecule type" value="Genomic_DNA"/>
</dbReference>
<sequence>RKRKLGFRKKSRSTITVHRSEEILPTASRHLLRQSSSQSSEEVDAELWESFIFRPPSSRGTRRRAPTGELTEFIEGLGPGQLVGRQVLAAPTLGDIQLSMCERKNKLEVEVIRARGLQCKSGCKTLPAPYVKVYLVDGKKCVAKAKTATARRTLDPLYQQQLIFHERYHGCVLQVTVWGDYGRMEGRKIFMGVAQILLDDLDLSNIVIGWYKLFGTSSLVSLPTFTRRGSVVSLESFEERP</sequence>
<dbReference type="GO" id="GO:0031267">
    <property type="term" value="F:small GTPase binding"/>
    <property type="evidence" value="ECO:0007669"/>
    <property type="project" value="InterPro"/>
</dbReference>
<dbReference type="Gene3D" id="2.60.40.150">
    <property type="entry name" value="C2 domain"/>
    <property type="match status" value="1"/>
</dbReference>
<reference evidence="4" key="1">
    <citation type="submission" date="2014-08" db="EMBL/GenBank/DDBJ databases">
        <authorList>
            <person name="Murali S."/>
            <person name="Richards S."/>
            <person name="Bandaranaike D."/>
            <person name="Bellair M."/>
            <person name="Blankenburg K."/>
            <person name="Chao H."/>
            <person name="Dinh H."/>
            <person name="Doddapaneni H."/>
            <person name="Dugan-Rocha S."/>
            <person name="Elkadiri S."/>
            <person name="Gnanaolivu R."/>
            <person name="Hughes D."/>
            <person name="Lee S."/>
            <person name="Li M."/>
            <person name="Ming W."/>
            <person name="Munidasa M."/>
            <person name="Muniz J."/>
            <person name="Nguyen L."/>
            <person name="Osuji N."/>
            <person name="Pu L.-L."/>
            <person name="Puazo M."/>
            <person name="Skinner E."/>
            <person name="Qu C."/>
            <person name="Quiroz J."/>
            <person name="Raj R."/>
            <person name="Weissenberger G."/>
            <person name="Xin Y."/>
            <person name="Zou X."/>
            <person name="Han Y."/>
            <person name="Worley K."/>
            <person name="Muzny D."/>
            <person name="Gibbs R."/>
        </authorList>
    </citation>
    <scope>NUCLEOTIDE SEQUENCE</scope>
    <source>
        <strain evidence="4">HAZT.00-mixed</strain>
        <tissue evidence="4">Whole organism</tissue>
    </source>
</reference>
<dbReference type="InterPro" id="IPR039032">
    <property type="entry name" value="Rim-like"/>
</dbReference>
<proteinExistence type="predicted"/>
<organism evidence="4">
    <name type="scientific">Hyalella azteca</name>
    <name type="common">Amphipod</name>
    <dbReference type="NCBI Taxonomy" id="294128"/>
    <lineage>
        <taxon>Eukaryota</taxon>
        <taxon>Metazoa</taxon>
        <taxon>Ecdysozoa</taxon>
        <taxon>Arthropoda</taxon>
        <taxon>Crustacea</taxon>
        <taxon>Multicrustacea</taxon>
        <taxon>Malacostraca</taxon>
        <taxon>Eumalacostraca</taxon>
        <taxon>Peracarida</taxon>
        <taxon>Amphipoda</taxon>
        <taxon>Senticaudata</taxon>
        <taxon>Talitrida</taxon>
        <taxon>Talitroidea</taxon>
        <taxon>Hyalellidae</taxon>
        <taxon>Hyalella</taxon>
    </lineage>
</organism>
<dbReference type="GO" id="GO:0042734">
    <property type="term" value="C:presynaptic membrane"/>
    <property type="evidence" value="ECO:0007669"/>
    <property type="project" value="TreeGrafter"/>
</dbReference>
<dbReference type="PROSITE" id="PS50004">
    <property type="entry name" value="C2"/>
    <property type="match status" value="1"/>
</dbReference>
<dbReference type="GO" id="GO:0048788">
    <property type="term" value="C:cytoskeleton of presynaptic active zone"/>
    <property type="evidence" value="ECO:0007669"/>
    <property type="project" value="TreeGrafter"/>
</dbReference>
<dbReference type="GO" id="GO:0042391">
    <property type="term" value="P:regulation of membrane potential"/>
    <property type="evidence" value="ECO:0007669"/>
    <property type="project" value="TreeGrafter"/>
</dbReference>
<feature type="non-terminal residue" evidence="4">
    <location>
        <position position="1"/>
    </location>
</feature>
<dbReference type="Proteomes" id="UP000711488">
    <property type="component" value="Unassembled WGS sequence"/>
</dbReference>
<protein>
    <recommendedName>
        <fullName evidence="3">C2 domain-containing protein</fullName>
    </recommendedName>
</protein>
<dbReference type="PANTHER" id="PTHR12157">
    <property type="entry name" value="REGULATING SYNAPTIC MEMBRANE EXOCYTOSIS PROTEIN"/>
    <property type="match status" value="1"/>
</dbReference>
<dbReference type="SUPFAM" id="SSF49562">
    <property type="entry name" value="C2 domain (Calcium/lipid-binding domain, CaLB)"/>
    <property type="match status" value="1"/>
</dbReference>
<comment type="subcellular location">
    <subcellularLocation>
        <location evidence="2">Synapse</location>
    </subcellularLocation>
</comment>
<dbReference type="GO" id="GO:0044325">
    <property type="term" value="F:transmembrane transporter binding"/>
    <property type="evidence" value="ECO:0007669"/>
    <property type="project" value="TreeGrafter"/>
</dbReference>
<dbReference type="GO" id="GO:0048791">
    <property type="term" value="P:calcium ion-regulated exocytosis of neurotransmitter"/>
    <property type="evidence" value="ECO:0007669"/>
    <property type="project" value="TreeGrafter"/>
</dbReference>
<evidence type="ECO:0000256" key="1">
    <source>
        <dbReference type="ARBA" id="ARBA00023018"/>
    </source>
</evidence>
<dbReference type="InterPro" id="IPR035892">
    <property type="entry name" value="C2_domain_sf"/>
</dbReference>
<dbReference type="AlphaFoldDB" id="A0A6A0H5B3"/>
<dbReference type="InterPro" id="IPR000008">
    <property type="entry name" value="C2_dom"/>
</dbReference>